<accession>A0A7X5UV58</accession>
<keyword evidence="4" id="KW-1185">Reference proteome</keyword>
<feature type="domain" description="AMP-dependent synthetase/ligase" evidence="1">
    <location>
        <begin position="9"/>
        <end position="379"/>
    </location>
</feature>
<protein>
    <submittedName>
        <fullName evidence="3">Acyl-CoA synthetase (AMP-forming)/AMP-acid ligase II</fullName>
    </submittedName>
</protein>
<dbReference type="InterPro" id="IPR000873">
    <property type="entry name" value="AMP-dep_synth/lig_dom"/>
</dbReference>
<dbReference type="RefSeq" id="WP_167177381.1">
    <property type="nucleotide sequence ID" value="NZ_JAAOYM010000003.1"/>
</dbReference>
<evidence type="ECO:0000259" key="1">
    <source>
        <dbReference type="Pfam" id="PF00501"/>
    </source>
</evidence>
<dbReference type="Pfam" id="PF00501">
    <property type="entry name" value="AMP-binding"/>
    <property type="match status" value="1"/>
</dbReference>
<dbReference type="Gene3D" id="3.40.50.12780">
    <property type="entry name" value="N-terminal domain of ligase-like"/>
    <property type="match status" value="1"/>
</dbReference>
<dbReference type="InterPro" id="IPR045851">
    <property type="entry name" value="AMP-bd_C_sf"/>
</dbReference>
<feature type="domain" description="AMP-binding enzyme C-terminal" evidence="2">
    <location>
        <begin position="443"/>
        <end position="518"/>
    </location>
</feature>
<gene>
    <name evidence="3" type="ORF">FHU38_005279</name>
</gene>
<organism evidence="3 4">
    <name type="scientific">Saccharomonospora amisosensis</name>
    <dbReference type="NCBI Taxonomy" id="1128677"/>
    <lineage>
        <taxon>Bacteria</taxon>
        <taxon>Bacillati</taxon>
        <taxon>Actinomycetota</taxon>
        <taxon>Actinomycetes</taxon>
        <taxon>Pseudonocardiales</taxon>
        <taxon>Pseudonocardiaceae</taxon>
        <taxon>Saccharomonospora</taxon>
    </lineage>
</organism>
<evidence type="ECO:0000313" key="4">
    <source>
        <dbReference type="Proteomes" id="UP000545493"/>
    </source>
</evidence>
<dbReference type="Pfam" id="PF13193">
    <property type="entry name" value="AMP-binding_C"/>
    <property type="match status" value="1"/>
</dbReference>
<dbReference type="NCBIfam" id="NF005863">
    <property type="entry name" value="PRK07798.1"/>
    <property type="match status" value="1"/>
</dbReference>
<evidence type="ECO:0000313" key="3">
    <source>
        <dbReference type="EMBL" id="NIJ14871.1"/>
    </source>
</evidence>
<dbReference type="PANTHER" id="PTHR43767:SF1">
    <property type="entry name" value="NONRIBOSOMAL PEPTIDE SYNTHASE PES1 (EUROFUNG)-RELATED"/>
    <property type="match status" value="1"/>
</dbReference>
<dbReference type="Gene3D" id="3.30.300.30">
    <property type="match status" value="1"/>
</dbReference>
<dbReference type="InterPro" id="IPR042099">
    <property type="entry name" value="ANL_N_sf"/>
</dbReference>
<dbReference type="EMBL" id="JAAOYM010000003">
    <property type="protein sequence ID" value="NIJ14871.1"/>
    <property type="molecule type" value="Genomic_DNA"/>
</dbReference>
<dbReference type="SUPFAM" id="SSF56801">
    <property type="entry name" value="Acetyl-CoA synthetase-like"/>
    <property type="match status" value="1"/>
</dbReference>
<dbReference type="PANTHER" id="PTHR43767">
    <property type="entry name" value="LONG-CHAIN-FATTY-ACID--COA LIGASE"/>
    <property type="match status" value="1"/>
</dbReference>
<dbReference type="InterPro" id="IPR050237">
    <property type="entry name" value="ATP-dep_AMP-bd_enzyme"/>
</dbReference>
<dbReference type="InterPro" id="IPR025110">
    <property type="entry name" value="AMP-bd_C"/>
</dbReference>
<evidence type="ECO:0000259" key="2">
    <source>
        <dbReference type="Pfam" id="PF13193"/>
    </source>
</evidence>
<comment type="caution">
    <text evidence="3">The sequence shown here is derived from an EMBL/GenBank/DDBJ whole genome shotgun (WGS) entry which is preliminary data.</text>
</comment>
<reference evidence="3 4" key="1">
    <citation type="submission" date="2020-03" db="EMBL/GenBank/DDBJ databases">
        <title>Sequencing the genomes of 1000 actinobacteria strains.</title>
        <authorList>
            <person name="Klenk H.-P."/>
        </authorList>
    </citation>
    <scope>NUCLEOTIDE SEQUENCE [LARGE SCALE GENOMIC DNA]</scope>
    <source>
        <strain evidence="3 4">DSM 45685</strain>
    </source>
</reference>
<name>A0A7X5UV58_9PSEU</name>
<dbReference type="GO" id="GO:0016878">
    <property type="term" value="F:acid-thiol ligase activity"/>
    <property type="evidence" value="ECO:0007669"/>
    <property type="project" value="UniProtKB-ARBA"/>
</dbReference>
<dbReference type="InterPro" id="IPR020845">
    <property type="entry name" value="AMP-binding_CS"/>
</dbReference>
<proteinExistence type="predicted"/>
<dbReference type="PROSITE" id="PS00455">
    <property type="entry name" value="AMP_BINDING"/>
    <property type="match status" value="1"/>
</dbReference>
<dbReference type="Proteomes" id="UP000545493">
    <property type="component" value="Unassembled WGS sequence"/>
</dbReference>
<dbReference type="AlphaFoldDB" id="A0A7X5UV58"/>
<sequence>MSFNIADLFEHAVDLMPDRLAVIDGERRFTFAELDRRANRLAHHFAAQGLGCGSHIGFQLRNSAEAMETMLAAYKLRAVAINVNYRYVSDELRYLFDNADLSALVHERRFSDAVAPVLQDVPGLRHVVVVDDESGHDYEPYGGVEYESALAGASAERDFEERSSGDRYILYTGGTTGAPKGVLWRHEDIWRVLGGGFDFHTGAAIEDEWEQARNGAAGDGATWLPMPPLIHAAAQWPSLSALFTGGTLVFTPRFDPDEVWRLVQRQRVNIVVITGDAMARPLADALANGGYDTSSLVAIGSGAALFSPSVKRQLLDALPNVMISDSIGASETGFGGISVATRDDLDDGGPKVRPGRETVVLDDEDRPIAPGSGIVGRLARGGHLPIGYYKDPEKTKSMFVEVDGKRYVTPGDYATVEADGAIRLLGRGNMCVNTGGEKVFPEEVEAVLKSHADVFDAVVIGVADERFGQRVAAVIQPRDGRQPEFASLADHVRERLSGYKVPRTVWFTECVVRSPTGKPDYRWAHGYADNHPPAHRE</sequence>
<keyword evidence="3" id="KW-0436">Ligase</keyword>